<evidence type="ECO:0000313" key="3">
    <source>
        <dbReference type="EMBL" id="VDM50158.1"/>
    </source>
</evidence>
<dbReference type="SMART" id="SM00088">
    <property type="entry name" value="PINT"/>
    <property type="match status" value="1"/>
</dbReference>
<dbReference type="WBParaSite" id="TCNE_0001884101-mRNA-1">
    <property type="protein sequence ID" value="TCNE_0001884101-mRNA-1"/>
    <property type="gene ID" value="TCNE_0001884101"/>
</dbReference>
<dbReference type="AlphaFoldDB" id="A0A183VDL7"/>
<dbReference type="GO" id="GO:0005852">
    <property type="term" value="C:eukaryotic translation initiation factor 3 complex"/>
    <property type="evidence" value="ECO:0007669"/>
    <property type="project" value="TreeGrafter"/>
</dbReference>
<evidence type="ECO:0000259" key="2">
    <source>
        <dbReference type="PROSITE" id="PS50250"/>
    </source>
</evidence>
<reference evidence="5" key="1">
    <citation type="submission" date="2016-06" db="UniProtKB">
        <authorList>
            <consortium name="WormBaseParasite"/>
        </authorList>
    </citation>
    <scope>IDENTIFICATION</scope>
</reference>
<dbReference type="EMBL" id="UYWY01026019">
    <property type="protein sequence ID" value="VDM50158.1"/>
    <property type="molecule type" value="Genomic_DNA"/>
</dbReference>
<evidence type="ECO:0000313" key="4">
    <source>
        <dbReference type="Proteomes" id="UP000050794"/>
    </source>
</evidence>
<feature type="domain" description="PCI" evidence="2">
    <location>
        <begin position="1"/>
        <end position="105"/>
    </location>
</feature>
<name>A0A183VDL7_TOXCA</name>
<dbReference type="InterPro" id="IPR045237">
    <property type="entry name" value="COPS7/eIF3m"/>
</dbReference>
<dbReference type="PANTHER" id="PTHR15350">
    <property type="entry name" value="COP9 SIGNALOSOME COMPLEX SUBUNIT 7/DENDRITIC CELL PROTEIN GA17"/>
    <property type="match status" value="1"/>
</dbReference>
<dbReference type="GO" id="GO:0002183">
    <property type="term" value="P:cytoplasmic translational initiation"/>
    <property type="evidence" value="ECO:0007669"/>
    <property type="project" value="TreeGrafter"/>
</dbReference>
<comment type="similarity">
    <text evidence="1">Belongs to the CSN7/EIF3M family. CSN7 subfamily.</text>
</comment>
<proteinExistence type="inferred from homology"/>
<organism evidence="4 5">
    <name type="scientific">Toxocara canis</name>
    <name type="common">Canine roundworm</name>
    <dbReference type="NCBI Taxonomy" id="6265"/>
    <lineage>
        <taxon>Eukaryota</taxon>
        <taxon>Metazoa</taxon>
        <taxon>Ecdysozoa</taxon>
        <taxon>Nematoda</taxon>
        <taxon>Chromadorea</taxon>
        <taxon>Rhabditida</taxon>
        <taxon>Spirurina</taxon>
        <taxon>Ascaridomorpha</taxon>
        <taxon>Ascaridoidea</taxon>
        <taxon>Toxocaridae</taxon>
        <taxon>Toxocara</taxon>
    </lineage>
</organism>
<evidence type="ECO:0000256" key="1">
    <source>
        <dbReference type="ARBA" id="ARBA00008482"/>
    </source>
</evidence>
<dbReference type="Pfam" id="PF01399">
    <property type="entry name" value="PCI"/>
    <property type="match status" value="1"/>
</dbReference>
<gene>
    <name evidence="3" type="ORF">TCNE_LOCUS18837</name>
</gene>
<dbReference type="PROSITE" id="PS50250">
    <property type="entry name" value="PCI"/>
    <property type="match status" value="1"/>
</dbReference>
<dbReference type="PANTHER" id="PTHR15350:SF2">
    <property type="entry name" value="EUKARYOTIC TRANSLATION INITIATION FACTOR 3 SUBUNIT M"/>
    <property type="match status" value="1"/>
</dbReference>
<reference evidence="3 4" key="2">
    <citation type="submission" date="2018-11" db="EMBL/GenBank/DDBJ databases">
        <authorList>
            <consortium name="Pathogen Informatics"/>
        </authorList>
    </citation>
    <scope>NUCLEOTIDE SEQUENCE [LARGE SCALE GENOMIC DNA]</scope>
</reference>
<sequence>MFEVLKLFSEGTLNDYRLFVSKHPNFVQEKLQVNEAILVKKMRLLTLMSMAEKSSVISLKDLSKQVDIPEGEDLEEFIIEAVQINAITGKINEMKQELNVSSLQHRSFGRPQWELLQKRLVALIANLKASHENIKSVRPTEEVA</sequence>
<accession>A0A183VDL7</accession>
<keyword evidence="4" id="KW-1185">Reference proteome</keyword>
<dbReference type="Proteomes" id="UP000050794">
    <property type="component" value="Unassembled WGS sequence"/>
</dbReference>
<protein>
    <submittedName>
        <fullName evidence="5">PCI domain-containing protein</fullName>
    </submittedName>
</protein>
<dbReference type="InterPro" id="IPR000717">
    <property type="entry name" value="PCI_dom"/>
</dbReference>
<evidence type="ECO:0000313" key="5">
    <source>
        <dbReference type="WBParaSite" id="TCNE_0001884101-mRNA-1"/>
    </source>
</evidence>